<comment type="caution">
    <text evidence="3">The sequence shown here is derived from an EMBL/GenBank/DDBJ whole genome shotgun (WGS) entry which is preliminary data.</text>
</comment>
<keyword evidence="1" id="KW-0378">Hydrolase</keyword>
<dbReference type="Gene3D" id="3.40.50.1820">
    <property type="entry name" value="alpha/beta hydrolase"/>
    <property type="match status" value="1"/>
</dbReference>
<reference evidence="3 4" key="1">
    <citation type="submission" date="2016-10" db="EMBL/GenBank/DDBJ databases">
        <authorList>
            <person name="Varghese N."/>
            <person name="Submissions S."/>
        </authorList>
    </citation>
    <scope>NUCLEOTIDE SEQUENCE [LARGE SCALE GENOMIC DNA]</scope>
    <source>
        <strain evidence="3 4">WC1T17</strain>
    </source>
</reference>
<accession>A0ABY1AEU7</accession>
<dbReference type="EMBL" id="FOCC01000019">
    <property type="protein sequence ID" value="SEN00223.1"/>
    <property type="molecule type" value="Genomic_DNA"/>
</dbReference>
<dbReference type="SUPFAM" id="SSF53474">
    <property type="entry name" value="alpha/beta-Hydrolases"/>
    <property type="match status" value="1"/>
</dbReference>
<dbReference type="Pfam" id="PF20434">
    <property type="entry name" value="BD-FAE"/>
    <property type="match status" value="1"/>
</dbReference>
<dbReference type="InterPro" id="IPR050300">
    <property type="entry name" value="GDXG_lipolytic_enzyme"/>
</dbReference>
<name>A0ABY1AEU7_9LACO</name>
<organism evidence="3 4">
    <name type="scientific">Ligilactobacillus ruminis</name>
    <dbReference type="NCBI Taxonomy" id="1623"/>
    <lineage>
        <taxon>Bacteria</taxon>
        <taxon>Bacillati</taxon>
        <taxon>Bacillota</taxon>
        <taxon>Bacilli</taxon>
        <taxon>Lactobacillales</taxon>
        <taxon>Lactobacillaceae</taxon>
        <taxon>Ligilactobacillus</taxon>
    </lineage>
</organism>
<feature type="domain" description="BD-FAE-like" evidence="2">
    <location>
        <begin position="91"/>
        <end position="251"/>
    </location>
</feature>
<gene>
    <name evidence="3" type="ORF">SAMN05216431_11923</name>
</gene>
<dbReference type="InterPro" id="IPR029058">
    <property type="entry name" value="AB_hydrolase_fold"/>
</dbReference>
<sequence length="320" mass="35776">MLHETIQLYPDNKLVTLTTYVLDDSSEMLKGKARPGIIICPGGGYFSCSDREAEPIAMKYASAGYHTFVLRYTIYNDNGMALPDLSKPLPLKEDRIFPRQIRDLAHAMVYVKKHAKKWHLDPDRVAVSGFSAGGHNAALYSTRWNEPVITDLFSAEDQKLLKPAAAILGYPITDYHLLYEDLKKQTNPMDKSFMLASNVAYIGVEQPSEEQLAAASAVDHVSSDTPPTFIWTTRGDKLVDPKQSTHFFEALLDHGIPVELHIFEEGPHGLSLATQAAAQSKSQIFADAAKWSDLALAWLEKRFALPLPELSDYEELLQRK</sequence>
<dbReference type="InterPro" id="IPR049492">
    <property type="entry name" value="BD-FAE-like_dom"/>
</dbReference>
<evidence type="ECO:0000256" key="1">
    <source>
        <dbReference type="ARBA" id="ARBA00022801"/>
    </source>
</evidence>
<protein>
    <submittedName>
        <fullName evidence="3">Acetyl esterase/lipase</fullName>
    </submittedName>
</protein>
<dbReference type="PANTHER" id="PTHR48081">
    <property type="entry name" value="AB HYDROLASE SUPERFAMILY PROTEIN C4A8.06C"/>
    <property type="match status" value="1"/>
</dbReference>
<evidence type="ECO:0000313" key="3">
    <source>
        <dbReference type="EMBL" id="SEN00223.1"/>
    </source>
</evidence>
<evidence type="ECO:0000259" key="2">
    <source>
        <dbReference type="Pfam" id="PF20434"/>
    </source>
</evidence>
<evidence type="ECO:0000313" key="4">
    <source>
        <dbReference type="Proteomes" id="UP000182089"/>
    </source>
</evidence>
<dbReference type="Proteomes" id="UP000182089">
    <property type="component" value="Unassembled WGS sequence"/>
</dbReference>
<dbReference type="PANTHER" id="PTHR48081:SF6">
    <property type="entry name" value="PEPTIDASE S9 PROLYL OLIGOPEPTIDASE CATALYTIC DOMAIN-CONTAINING PROTEIN"/>
    <property type="match status" value="1"/>
</dbReference>
<proteinExistence type="predicted"/>